<evidence type="ECO:0000313" key="4">
    <source>
        <dbReference type="Proteomes" id="UP000184774"/>
    </source>
</evidence>
<evidence type="ECO:0000313" key="2">
    <source>
        <dbReference type="EMBL" id="QMV16598.1"/>
    </source>
</evidence>
<feature type="domain" description="SPOR" evidence="1">
    <location>
        <begin position="107"/>
        <end position="187"/>
    </location>
</feature>
<dbReference type="EMBL" id="FSSB01000030">
    <property type="protein sequence ID" value="SIO96422.1"/>
    <property type="molecule type" value="Genomic_DNA"/>
</dbReference>
<reference evidence="2 5" key="3">
    <citation type="journal article" date="2020" name="J. Nat. Prod.">
        <title>Genomics-Metabolomics Profiling Disclosed Marine Vibrio spartinae 3.6 as a Producer of a New Branched Side Chain Prodigiosin.</title>
        <authorList>
            <person name="Vitale G.A."/>
            <person name="Sciarretta M."/>
            <person name="Palma Esposito F."/>
            <person name="January G.G."/>
            <person name="Giaccio M."/>
            <person name="Bunk B."/>
            <person name="Sproer C."/>
            <person name="Bajerski F."/>
            <person name="Power D."/>
            <person name="Festa C."/>
            <person name="Monti M.C."/>
            <person name="D'Auria M.V."/>
            <person name="de Pascale D."/>
        </authorList>
    </citation>
    <scope>NUCLEOTIDE SEQUENCE [LARGE SCALE GENOMIC DNA]</scope>
    <source>
        <strain evidence="2 5">3.6</strain>
    </source>
</reference>
<gene>
    <name evidence="3" type="ORF">VSP9026_04211</name>
    <name evidence="2" type="ORF">Vspart_03994</name>
</gene>
<organism evidence="3 4">
    <name type="scientific">Vibrio spartinae</name>
    <dbReference type="NCBI Taxonomy" id="1918945"/>
    <lineage>
        <taxon>Bacteria</taxon>
        <taxon>Pseudomonadati</taxon>
        <taxon>Pseudomonadota</taxon>
        <taxon>Gammaproteobacteria</taxon>
        <taxon>Vibrionales</taxon>
        <taxon>Vibrionaceae</taxon>
        <taxon>Vibrio</taxon>
    </lineage>
</organism>
<evidence type="ECO:0000259" key="1">
    <source>
        <dbReference type="PROSITE" id="PS51724"/>
    </source>
</evidence>
<reference evidence="3 4" key="1">
    <citation type="submission" date="2016-12" db="EMBL/GenBank/DDBJ databases">
        <authorList>
            <person name="Song W.-J."/>
            <person name="Kurnit D.M."/>
        </authorList>
    </citation>
    <scope>NUCLEOTIDE SEQUENCE [LARGE SCALE GENOMIC DNA]</scope>
    <source>
        <strain evidence="3 4">CECT 9026</strain>
    </source>
</reference>
<dbReference type="SUPFAM" id="SSF110997">
    <property type="entry name" value="Sporulation related repeat"/>
    <property type="match status" value="1"/>
</dbReference>
<dbReference type="Proteomes" id="UP000184774">
    <property type="component" value="Unassembled WGS sequence"/>
</dbReference>
<name>A0A1N6MAE5_9VIBR</name>
<protein>
    <submittedName>
        <fullName evidence="2">Rare lipoprotein A</fullName>
    </submittedName>
</protein>
<dbReference type="GO" id="GO:0042834">
    <property type="term" value="F:peptidoglycan binding"/>
    <property type="evidence" value="ECO:0007669"/>
    <property type="project" value="InterPro"/>
</dbReference>
<dbReference type="AlphaFoldDB" id="A0A1N6MAE5"/>
<proteinExistence type="predicted"/>
<accession>A0A1N6MAE5</accession>
<dbReference type="EMBL" id="CP046269">
    <property type="protein sequence ID" value="QMV16598.1"/>
    <property type="molecule type" value="Genomic_DNA"/>
</dbReference>
<dbReference type="Proteomes" id="UP000515264">
    <property type="component" value="Chromosome 2"/>
</dbReference>
<keyword evidence="5" id="KW-1185">Reference proteome</keyword>
<dbReference type="Pfam" id="PF05036">
    <property type="entry name" value="SPOR"/>
    <property type="match status" value="1"/>
</dbReference>
<reference evidence="2" key="2">
    <citation type="submission" date="2019-11" db="EMBL/GenBank/DDBJ databases">
        <authorList>
            <person name="January G."/>
            <person name="Bunk B."/>
        </authorList>
    </citation>
    <scope>NUCLEOTIDE SEQUENCE</scope>
    <source>
        <strain evidence="2">3.6</strain>
    </source>
</reference>
<evidence type="ECO:0000313" key="5">
    <source>
        <dbReference type="Proteomes" id="UP000515264"/>
    </source>
</evidence>
<evidence type="ECO:0000313" key="3">
    <source>
        <dbReference type="EMBL" id="SIO96422.1"/>
    </source>
</evidence>
<dbReference type="Gene3D" id="3.30.70.1070">
    <property type="entry name" value="Sporulation related repeat"/>
    <property type="match status" value="1"/>
</dbReference>
<keyword evidence="2" id="KW-0449">Lipoprotein</keyword>
<sequence>MGMIDTLFMKGTKTMEKKVILGLSTLLLAACSSGTYVTDVTTESYQEEYPTAKIQQPVVSQQGTTAEGVTEMNVVRTTGQPATSQKMSQPSQSAVTITPPTAKQVAMNPRFGYTIQVVAVGSQSKVDKFSNKLPKDGQPVWENYKVVNGTKWYTVLYGDFATRAKARQAIQMLPAEFRQLKPFVKSIDAIKNSEYPTLNKLN</sequence>
<dbReference type="InterPro" id="IPR036680">
    <property type="entry name" value="SPOR-like_sf"/>
</dbReference>
<dbReference type="InterPro" id="IPR007730">
    <property type="entry name" value="SPOR-like_dom"/>
</dbReference>
<dbReference type="PROSITE" id="PS51724">
    <property type="entry name" value="SPOR"/>
    <property type="match status" value="1"/>
</dbReference>